<gene>
    <name evidence="8" type="ORF">EDD60_104118</name>
</gene>
<dbReference type="PANTHER" id="PTHR22911:SF6">
    <property type="entry name" value="SOLUTE CARRIER FAMILY 35 MEMBER G1"/>
    <property type="match status" value="1"/>
</dbReference>
<feature type="transmembrane region" description="Helical" evidence="6">
    <location>
        <begin position="259"/>
        <end position="277"/>
    </location>
</feature>
<evidence type="ECO:0000256" key="6">
    <source>
        <dbReference type="SAM" id="Phobius"/>
    </source>
</evidence>
<proteinExistence type="inferred from homology"/>
<evidence type="ECO:0000259" key="7">
    <source>
        <dbReference type="Pfam" id="PF00892"/>
    </source>
</evidence>
<dbReference type="EMBL" id="SMCQ01000004">
    <property type="protein sequence ID" value="TCW01299.1"/>
    <property type="molecule type" value="Genomic_DNA"/>
</dbReference>
<feature type="transmembrane region" description="Helical" evidence="6">
    <location>
        <begin position="121"/>
        <end position="139"/>
    </location>
</feature>
<evidence type="ECO:0000256" key="5">
    <source>
        <dbReference type="ARBA" id="ARBA00023136"/>
    </source>
</evidence>
<dbReference type="Pfam" id="PF00892">
    <property type="entry name" value="EamA"/>
    <property type="match status" value="1"/>
</dbReference>
<feature type="transmembrane region" description="Helical" evidence="6">
    <location>
        <begin position="5"/>
        <end position="23"/>
    </location>
</feature>
<dbReference type="RefSeq" id="WP_066449496.1">
    <property type="nucleotide sequence ID" value="NZ_JANKBF010000006.1"/>
</dbReference>
<dbReference type="AlphaFoldDB" id="A0A4R3Z503"/>
<reference evidence="8 9" key="1">
    <citation type="submission" date="2019-03" db="EMBL/GenBank/DDBJ databases">
        <title>Genomic Encyclopedia of Type Strains, Phase IV (KMG-IV): sequencing the most valuable type-strain genomes for metagenomic binning, comparative biology and taxonomic classification.</title>
        <authorList>
            <person name="Goeker M."/>
        </authorList>
    </citation>
    <scope>NUCLEOTIDE SEQUENCE [LARGE SCALE GENOMIC DNA]</scope>
    <source>
        <strain evidence="8 9">DSM 29487</strain>
    </source>
</reference>
<comment type="subcellular location">
    <subcellularLocation>
        <location evidence="1">Membrane</location>
        <topology evidence="1">Multi-pass membrane protein</topology>
    </subcellularLocation>
</comment>
<accession>A0A4R3Z503</accession>
<dbReference type="InterPro" id="IPR000620">
    <property type="entry name" value="EamA_dom"/>
</dbReference>
<evidence type="ECO:0000256" key="1">
    <source>
        <dbReference type="ARBA" id="ARBA00004141"/>
    </source>
</evidence>
<dbReference type="Proteomes" id="UP000295515">
    <property type="component" value="Unassembled WGS sequence"/>
</dbReference>
<dbReference type="GeneID" id="98914810"/>
<protein>
    <submittedName>
        <fullName evidence="8">EamA-like transporter family protein</fullName>
    </submittedName>
</protein>
<feature type="domain" description="EamA" evidence="7">
    <location>
        <begin position="4"/>
        <end position="135"/>
    </location>
</feature>
<sequence>MKNKGIMFIVISALCFAVMNLFVKLSGDLPAIQKSFFRNFIAAFIALAILKKSGVGFHIEKKNVPLLLLRAILGTIGIIANFYAVDHLLLSDASIIQKLAPFFVIIFSFLLLKEKVSKQQILSIIIAFIGMLFVVKPSFANSELFASLIAMIGAMSAGMAYTLVRMLSQRGVKGPQIVFYFSLFSCLSVIPYLIFNFQPMTFQQIAYLLLAGIAAAGGQFAVTSAYSHSAGRDISIYDYSQVIFAALLGFIAFGQIPDYLSIIGYFVIFMVTFYMYLQNQRENS</sequence>
<dbReference type="GO" id="GO:0016020">
    <property type="term" value="C:membrane"/>
    <property type="evidence" value="ECO:0007669"/>
    <property type="project" value="UniProtKB-SubCell"/>
</dbReference>
<evidence type="ECO:0000256" key="3">
    <source>
        <dbReference type="ARBA" id="ARBA00022692"/>
    </source>
</evidence>
<keyword evidence="3 6" id="KW-0812">Transmembrane</keyword>
<feature type="transmembrane region" description="Helical" evidence="6">
    <location>
        <begin position="63"/>
        <end position="83"/>
    </location>
</feature>
<dbReference type="SUPFAM" id="SSF103481">
    <property type="entry name" value="Multidrug resistance efflux transporter EmrE"/>
    <property type="match status" value="2"/>
</dbReference>
<dbReference type="InterPro" id="IPR037185">
    <property type="entry name" value="EmrE-like"/>
</dbReference>
<keyword evidence="4 6" id="KW-1133">Transmembrane helix</keyword>
<name>A0A4R3Z503_9FIRM</name>
<feature type="transmembrane region" description="Helical" evidence="6">
    <location>
        <begin position="35"/>
        <end position="51"/>
    </location>
</feature>
<feature type="transmembrane region" description="Helical" evidence="6">
    <location>
        <begin position="176"/>
        <end position="195"/>
    </location>
</feature>
<evidence type="ECO:0000256" key="2">
    <source>
        <dbReference type="ARBA" id="ARBA00007362"/>
    </source>
</evidence>
<comment type="caution">
    <text evidence="8">The sequence shown here is derived from an EMBL/GenBank/DDBJ whole genome shotgun (WGS) entry which is preliminary data.</text>
</comment>
<organism evidence="8 9">
    <name type="scientific">Longibaculum muris</name>
    <dbReference type="NCBI Taxonomy" id="1796628"/>
    <lineage>
        <taxon>Bacteria</taxon>
        <taxon>Bacillati</taxon>
        <taxon>Bacillota</taxon>
        <taxon>Erysipelotrichia</taxon>
        <taxon>Erysipelotrichales</taxon>
        <taxon>Coprobacillaceae</taxon>
        <taxon>Longibaculum</taxon>
    </lineage>
</organism>
<evidence type="ECO:0000313" key="9">
    <source>
        <dbReference type="Proteomes" id="UP000295515"/>
    </source>
</evidence>
<feature type="transmembrane region" description="Helical" evidence="6">
    <location>
        <begin position="234"/>
        <end position="253"/>
    </location>
</feature>
<dbReference type="PANTHER" id="PTHR22911">
    <property type="entry name" value="ACYL-MALONYL CONDENSING ENZYME-RELATED"/>
    <property type="match status" value="1"/>
</dbReference>
<evidence type="ECO:0000313" key="8">
    <source>
        <dbReference type="EMBL" id="TCW01299.1"/>
    </source>
</evidence>
<feature type="transmembrane region" description="Helical" evidence="6">
    <location>
        <begin position="95"/>
        <end position="112"/>
    </location>
</feature>
<keyword evidence="9" id="KW-1185">Reference proteome</keyword>
<keyword evidence="5 6" id="KW-0472">Membrane</keyword>
<feature type="transmembrane region" description="Helical" evidence="6">
    <location>
        <begin position="201"/>
        <end position="222"/>
    </location>
</feature>
<comment type="similarity">
    <text evidence="2">Belongs to the EamA transporter family.</text>
</comment>
<feature type="transmembrane region" description="Helical" evidence="6">
    <location>
        <begin position="145"/>
        <end position="164"/>
    </location>
</feature>
<evidence type="ECO:0000256" key="4">
    <source>
        <dbReference type="ARBA" id="ARBA00022989"/>
    </source>
</evidence>